<dbReference type="RefSeq" id="WP_246012894.1">
    <property type="nucleotide sequence ID" value="NZ_UWPJ01000008.1"/>
</dbReference>
<evidence type="ECO:0000313" key="2">
    <source>
        <dbReference type="EMBL" id="VCU68760.1"/>
    </source>
</evidence>
<dbReference type="EMBL" id="UWPJ01000008">
    <property type="protein sequence ID" value="VCU68760.1"/>
    <property type="molecule type" value="Genomic_DNA"/>
</dbReference>
<keyword evidence="1" id="KW-0732">Signal</keyword>
<sequence>MRNRIRLRSALALLGCARAAVFAGIAAVPAFAHAQLCPERTHTLAFFNGVWNTPDEAYSGARTLLATLREGMASDPRGAGLAVGAEVFYNASGLERRALDGIEDLAEVFEQRAAELDEALSQRWELFWEVVDGRLAWWRKIAQAVPRANELADALVQARNARILARTARLAAAPPTGADYAAHRLRLQALSMQGHGLLMVGHSQGNFFLNTAWRAADAAHAAAVHLAPAASVVNGPHLLSSNDTVIAALRGMVPGLPPPANLAIPFSADDVTGHMLVETYLDARRNGRAAAGAMMAQALLQLARPAPSASPGFFTATLAWDGEGDLDLHVLEPGGAHVHYGARIGAAGALDLDNIKGHGPEHYHASCDPARLQAGTYSIGLNNYAAPAGRTATLQLATAEHGVLRTVRLDAGAARGPAGDEAPQIAMRAAVARQPDGSWTVRAH</sequence>
<evidence type="ECO:0000256" key="1">
    <source>
        <dbReference type="SAM" id="SignalP"/>
    </source>
</evidence>
<proteinExistence type="predicted"/>
<gene>
    <name evidence="2" type="ORF">PIGHUM_00818</name>
</gene>
<dbReference type="AlphaFoldDB" id="A0A3P4AZ50"/>
<feature type="chain" id="PRO_5017971213" evidence="1">
    <location>
        <begin position="35"/>
        <end position="444"/>
    </location>
</feature>
<organism evidence="2 3">
    <name type="scientific">Pigmentiphaga humi</name>
    <dbReference type="NCBI Taxonomy" id="2478468"/>
    <lineage>
        <taxon>Bacteria</taxon>
        <taxon>Pseudomonadati</taxon>
        <taxon>Pseudomonadota</taxon>
        <taxon>Betaproteobacteria</taxon>
        <taxon>Burkholderiales</taxon>
        <taxon>Alcaligenaceae</taxon>
        <taxon>Pigmentiphaga</taxon>
    </lineage>
</organism>
<feature type="signal peptide" evidence="1">
    <location>
        <begin position="1"/>
        <end position="34"/>
    </location>
</feature>
<protein>
    <submittedName>
        <fullName evidence="2">Uncharacterized protein</fullName>
    </submittedName>
</protein>
<evidence type="ECO:0000313" key="3">
    <source>
        <dbReference type="Proteomes" id="UP000277294"/>
    </source>
</evidence>
<keyword evidence="3" id="KW-1185">Reference proteome</keyword>
<reference evidence="2 3" key="1">
    <citation type="submission" date="2018-10" db="EMBL/GenBank/DDBJ databases">
        <authorList>
            <person name="Criscuolo A."/>
        </authorList>
    </citation>
    <scope>NUCLEOTIDE SEQUENCE [LARGE SCALE GENOMIC DNA]</scope>
    <source>
        <strain evidence="2">DnA1</strain>
    </source>
</reference>
<accession>A0A3P4AZ50</accession>
<name>A0A3P4AZ50_9BURK</name>
<dbReference type="Proteomes" id="UP000277294">
    <property type="component" value="Unassembled WGS sequence"/>
</dbReference>